<keyword evidence="9" id="KW-0472">Membrane</keyword>
<dbReference type="InterPro" id="IPR019623">
    <property type="entry name" value="Rot1"/>
</dbReference>
<evidence type="ECO:0000313" key="11">
    <source>
        <dbReference type="EMBL" id="THU96872.1"/>
    </source>
</evidence>
<sequence length="234" mass="25541">MKWSLTPFALALVSSFSTYVTAQTTNEQIVFDAIHNATTIVGTWATGSRAVVTGAGFANPSNQSFTYPKVTGVSYSFTDDGWYEIARYRFNSNASEPNCITGVIGWVHGKYNLLSNGSIVMTPNGDGYQQIQDPCAAVSNFIENYNETELYQSWRIFTDPVDGFKLHLFQFDGSPVAPQFQISTTPNMLPTRQLRNVTTVLSKRDNGAEGRAFGGWTVAAMGVSTLLATVASLL</sequence>
<dbReference type="PANTHER" id="PTHR28090:SF1">
    <property type="entry name" value="PROTEIN ROT1"/>
    <property type="match status" value="1"/>
</dbReference>
<reference evidence="11 12" key="1">
    <citation type="journal article" date="2019" name="Nat. Ecol. Evol.">
        <title>Megaphylogeny resolves global patterns of mushroom evolution.</title>
        <authorList>
            <person name="Varga T."/>
            <person name="Krizsan K."/>
            <person name="Foldi C."/>
            <person name="Dima B."/>
            <person name="Sanchez-Garcia M."/>
            <person name="Sanchez-Ramirez S."/>
            <person name="Szollosi G.J."/>
            <person name="Szarkandi J.G."/>
            <person name="Papp V."/>
            <person name="Albert L."/>
            <person name="Andreopoulos W."/>
            <person name="Angelini C."/>
            <person name="Antonin V."/>
            <person name="Barry K.W."/>
            <person name="Bougher N.L."/>
            <person name="Buchanan P."/>
            <person name="Buyck B."/>
            <person name="Bense V."/>
            <person name="Catcheside P."/>
            <person name="Chovatia M."/>
            <person name="Cooper J."/>
            <person name="Damon W."/>
            <person name="Desjardin D."/>
            <person name="Finy P."/>
            <person name="Geml J."/>
            <person name="Haridas S."/>
            <person name="Hughes K."/>
            <person name="Justo A."/>
            <person name="Karasinski D."/>
            <person name="Kautmanova I."/>
            <person name="Kiss B."/>
            <person name="Kocsube S."/>
            <person name="Kotiranta H."/>
            <person name="LaButti K.M."/>
            <person name="Lechner B.E."/>
            <person name="Liimatainen K."/>
            <person name="Lipzen A."/>
            <person name="Lukacs Z."/>
            <person name="Mihaltcheva S."/>
            <person name="Morgado L.N."/>
            <person name="Niskanen T."/>
            <person name="Noordeloos M.E."/>
            <person name="Ohm R.A."/>
            <person name="Ortiz-Santana B."/>
            <person name="Ovrebo C."/>
            <person name="Racz N."/>
            <person name="Riley R."/>
            <person name="Savchenko A."/>
            <person name="Shiryaev A."/>
            <person name="Soop K."/>
            <person name="Spirin V."/>
            <person name="Szebenyi C."/>
            <person name="Tomsovsky M."/>
            <person name="Tulloss R.E."/>
            <person name="Uehling J."/>
            <person name="Grigoriev I.V."/>
            <person name="Vagvolgyi C."/>
            <person name="Papp T."/>
            <person name="Martin F.M."/>
            <person name="Miettinen O."/>
            <person name="Hibbett D.S."/>
            <person name="Nagy L.G."/>
        </authorList>
    </citation>
    <scope>NUCLEOTIDE SEQUENCE [LARGE SCALE GENOMIC DNA]</scope>
    <source>
        <strain evidence="11 12">CBS 962.96</strain>
    </source>
</reference>
<dbReference type="EMBL" id="ML179167">
    <property type="protein sequence ID" value="THU96872.1"/>
    <property type="molecule type" value="Genomic_DNA"/>
</dbReference>
<evidence type="ECO:0000256" key="8">
    <source>
        <dbReference type="ARBA" id="ARBA00022989"/>
    </source>
</evidence>
<evidence type="ECO:0000313" key="12">
    <source>
        <dbReference type="Proteomes" id="UP000297245"/>
    </source>
</evidence>
<evidence type="ECO:0000256" key="3">
    <source>
        <dbReference type="ARBA" id="ARBA00016195"/>
    </source>
</evidence>
<comment type="subcellular location">
    <subcellularLocation>
        <location evidence="1">Endoplasmic reticulum membrane</location>
        <topology evidence="1">Single-pass type I membrane protein</topology>
    </subcellularLocation>
</comment>
<gene>
    <name evidence="11" type="ORF">K435DRAFT_796993</name>
</gene>
<proteinExistence type="inferred from homology"/>
<comment type="similarity">
    <text evidence="2">Belongs to the ROT1 family.</text>
</comment>
<dbReference type="OrthoDB" id="5327821at2759"/>
<dbReference type="PANTHER" id="PTHR28090">
    <property type="entry name" value="PROTEIN ROT1"/>
    <property type="match status" value="1"/>
</dbReference>
<evidence type="ECO:0000256" key="4">
    <source>
        <dbReference type="ARBA" id="ARBA00017291"/>
    </source>
</evidence>
<organism evidence="11 12">
    <name type="scientific">Dendrothele bispora (strain CBS 962.96)</name>
    <dbReference type="NCBI Taxonomy" id="1314807"/>
    <lineage>
        <taxon>Eukaryota</taxon>
        <taxon>Fungi</taxon>
        <taxon>Dikarya</taxon>
        <taxon>Basidiomycota</taxon>
        <taxon>Agaricomycotina</taxon>
        <taxon>Agaricomycetes</taxon>
        <taxon>Agaricomycetidae</taxon>
        <taxon>Agaricales</taxon>
        <taxon>Agaricales incertae sedis</taxon>
        <taxon>Dendrothele</taxon>
    </lineage>
</organism>
<evidence type="ECO:0000256" key="7">
    <source>
        <dbReference type="ARBA" id="ARBA00022824"/>
    </source>
</evidence>
<evidence type="ECO:0000256" key="2">
    <source>
        <dbReference type="ARBA" id="ARBA00007149"/>
    </source>
</evidence>
<dbReference type="GO" id="GO:0005789">
    <property type="term" value="C:endoplasmic reticulum membrane"/>
    <property type="evidence" value="ECO:0007669"/>
    <property type="project" value="UniProtKB-SubCell"/>
</dbReference>
<evidence type="ECO:0000256" key="9">
    <source>
        <dbReference type="ARBA" id="ARBA00023136"/>
    </source>
</evidence>
<keyword evidence="7" id="KW-0256">Endoplasmic reticulum</keyword>
<accession>A0A4S8M3W9</accession>
<keyword evidence="6 10" id="KW-0732">Signal</keyword>
<dbReference type="Pfam" id="PF10681">
    <property type="entry name" value="Rot1"/>
    <property type="match status" value="1"/>
</dbReference>
<dbReference type="GO" id="GO:0051082">
    <property type="term" value="F:unfolded protein binding"/>
    <property type="evidence" value="ECO:0007669"/>
    <property type="project" value="TreeGrafter"/>
</dbReference>
<name>A0A4S8M3W9_DENBC</name>
<evidence type="ECO:0000256" key="10">
    <source>
        <dbReference type="SAM" id="SignalP"/>
    </source>
</evidence>
<dbReference type="AlphaFoldDB" id="A0A4S8M3W9"/>
<keyword evidence="5" id="KW-0812">Transmembrane</keyword>
<keyword evidence="8" id="KW-1133">Transmembrane helix</keyword>
<keyword evidence="12" id="KW-1185">Reference proteome</keyword>
<evidence type="ECO:0000256" key="5">
    <source>
        <dbReference type="ARBA" id="ARBA00022692"/>
    </source>
</evidence>
<protein>
    <recommendedName>
        <fullName evidence="4">Protein ROT1</fullName>
    </recommendedName>
    <alternativeName>
        <fullName evidence="3">Protein rot1</fullName>
    </alternativeName>
</protein>
<evidence type="ECO:0000256" key="6">
    <source>
        <dbReference type="ARBA" id="ARBA00022729"/>
    </source>
</evidence>
<feature type="signal peptide" evidence="10">
    <location>
        <begin position="1"/>
        <end position="22"/>
    </location>
</feature>
<evidence type="ECO:0000256" key="1">
    <source>
        <dbReference type="ARBA" id="ARBA00004115"/>
    </source>
</evidence>
<dbReference type="GO" id="GO:0006458">
    <property type="term" value="P:'de novo' protein folding"/>
    <property type="evidence" value="ECO:0007669"/>
    <property type="project" value="InterPro"/>
</dbReference>
<dbReference type="Proteomes" id="UP000297245">
    <property type="component" value="Unassembled WGS sequence"/>
</dbReference>
<feature type="chain" id="PRO_5020248859" description="Protein ROT1" evidence="10">
    <location>
        <begin position="23"/>
        <end position="234"/>
    </location>
</feature>